<dbReference type="Proteomes" id="UP001367508">
    <property type="component" value="Unassembled WGS sequence"/>
</dbReference>
<reference evidence="1 2" key="1">
    <citation type="submission" date="2024-01" db="EMBL/GenBank/DDBJ databases">
        <title>The genomes of 5 underutilized Papilionoideae crops provide insights into root nodulation and disease resistanc.</title>
        <authorList>
            <person name="Jiang F."/>
        </authorList>
    </citation>
    <scope>NUCLEOTIDE SEQUENCE [LARGE SCALE GENOMIC DNA]</scope>
    <source>
        <strain evidence="1">LVBAO_FW01</strain>
        <tissue evidence="1">Leaves</tissue>
    </source>
</reference>
<evidence type="ECO:0000313" key="2">
    <source>
        <dbReference type="Proteomes" id="UP001367508"/>
    </source>
</evidence>
<protein>
    <submittedName>
        <fullName evidence="1">Uncharacterized protein</fullName>
    </submittedName>
</protein>
<comment type="caution">
    <text evidence="1">The sequence shown here is derived from an EMBL/GenBank/DDBJ whole genome shotgun (WGS) entry which is preliminary data.</text>
</comment>
<organism evidence="1 2">
    <name type="scientific">Canavalia gladiata</name>
    <name type="common">Sword bean</name>
    <name type="synonym">Dolichos gladiatus</name>
    <dbReference type="NCBI Taxonomy" id="3824"/>
    <lineage>
        <taxon>Eukaryota</taxon>
        <taxon>Viridiplantae</taxon>
        <taxon>Streptophyta</taxon>
        <taxon>Embryophyta</taxon>
        <taxon>Tracheophyta</taxon>
        <taxon>Spermatophyta</taxon>
        <taxon>Magnoliopsida</taxon>
        <taxon>eudicotyledons</taxon>
        <taxon>Gunneridae</taxon>
        <taxon>Pentapetalae</taxon>
        <taxon>rosids</taxon>
        <taxon>fabids</taxon>
        <taxon>Fabales</taxon>
        <taxon>Fabaceae</taxon>
        <taxon>Papilionoideae</taxon>
        <taxon>50 kb inversion clade</taxon>
        <taxon>NPAAA clade</taxon>
        <taxon>indigoferoid/millettioid clade</taxon>
        <taxon>Phaseoleae</taxon>
        <taxon>Canavalia</taxon>
    </lineage>
</organism>
<gene>
    <name evidence="1" type="ORF">VNO77_20203</name>
</gene>
<evidence type="ECO:0000313" key="1">
    <source>
        <dbReference type="EMBL" id="KAK7339531.1"/>
    </source>
</evidence>
<name>A0AAN9QM74_CANGL</name>
<sequence length="334" mass="37553">MGCRVAGQSKATNYSSSKGCPALALGHLTHLDTWAQKSGFLLVFILENRRLLLRRSSSEGEETTNSTIAGDSWKKQGKEHHELSEIRRVDPVHGFFKGLLVVLDIRGLHELGSHTLGLPTSNSKSTSTAMKPYAQETPAFEVACLNWNKRLKMIFASYTEFLHYLNAKNRVRVAKFVENNTLFFMPPSDFLIKFFTVTRRERLHGMVLKFPLVPNSTPVQQSSHLTQYVQQIPPSQTEYSSIPVKDEQGLPVDYNRSLHEESKLLAKPLYPPIDEPPLVHSMPPDYAPNNTALRPFSFKYISMALTNQTSAVITASSEAPVATNWFNDFKALSK</sequence>
<dbReference type="EMBL" id="JAYMYQ010000004">
    <property type="protein sequence ID" value="KAK7339531.1"/>
    <property type="molecule type" value="Genomic_DNA"/>
</dbReference>
<proteinExistence type="predicted"/>
<dbReference type="AlphaFoldDB" id="A0AAN9QM74"/>
<accession>A0AAN9QM74</accession>
<keyword evidence="2" id="KW-1185">Reference proteome</keyword>